<sequence length="181" mass="19603">MPRVPSWPPYLAHVLHIDRIYICSIVHRGSVSAVPRAQLLDLSLRASEAGPEAADTLIGSRHPEDNPMSVLSIGLQAVSSVAQGPVVVRKTSSDFQLRPELQLRAERLHLVLQTNTPFQDFNEVLVVELSHVDNGNEFVVLCTQHNLSSAIPNPPHPVQLPALCPSPGLRKVASDGAAETP</sequence>
<accession>A0A6A5YIN3</accession>
<gene>
    <name evidence="1" type="ORF">BDV96DRAFT_607274</name>
</gene>
<evidence type="ECO:0000313" key="2">
    <source>
        <dbReference type="Proteomes" id="UP000799770"/>
    </source>
</evidence>
<name>A0A6A5YIN3_9PLEO</name>
<protein>
    <submittedName>
        <fullName evidence="1">Uncharacterized protein</fullName>
    </submittedName>
</protein>
<reference evidence="1" key="1">
    <citation type="journal article" date="2020" name="Stud. Mycol.">
        <title>101 Dothideomycetes genomes: a test case for predicting lifestyles and emergence of pathogens.</title>
        <authorList>
            <person name="Haridas S."/>
            <person name="Albert R."/>
            <person name="Binder M."/>
            <person name="Bloem J."/>
            <person name="Labutti K."/>
            <person name="Salamov A."/>
            <person name="Andreopoulos B."/>
            <person name="Baker S."/>
            <person name="Barry K."/>
            <person name="Bills G."/>
            <person name="Bluhm B."/>
            <person name="Cannon C."/>
            <person name="Castanera R."/>
            <person name="Culley D."/>
            <person name="Daum C."/>
            <person name="Ezra D."/>
            <person name="Gonzalez J."/>
            <person name="Henrissat B."/>
            <person name="Kuo A."/>
            <person name="Liang C."/>
            <person name="Lipzen A."/>
            <person name="Lutzoni F."/>
            <person name="Magnuson J."/>
            <person name="Mondo S."/>
            <person name="Nolan M."/>
            <person name="Ohm R."/>
            <person name="Pangilinan J."/>
            <person name="Park H.-J."/>
            <person name="Ramirez L."/>
            <person name="Alfaro M."/>
            <person name="Sun H."/>
            <person name="Tritt A."/>
            <person name="Yoshinaga Y."/>
            <person name="Zwiers L.-H."/>
            <person name="Turgeon B."/>
            <person name="Goodwin S."/>
            <person name="Spatafora J."/>
            <person name="Crous P."/>
            <person name="Grigoriev I."/>
        </authorList>
    </citation>
    <scope>NUCLEOTIDE SEQUENCE</scope>
    <source>
        <strain evidence="1">CBS 627.86</strain>
    </source>
</reference>
<dbReference type="Proteomes" id="UP000799770">
    <property type="component" value="Unassembled WGS sequence"/>
</dbReference>
<dbReference type="EMBL" id="ML977361">
    <property type="protein sequence ID" value="KAF2106584.1"/>
    <property type="molecule type" value="Genomic_DNA"/>
</dbReference>
<dbReference type="AlphaFoldDB" id="A0A6A5YIN3"/>
<evidence type="ECO:0000313" key="1">
    <source>
        <dbReference type="EMBL" id="KAF2106584.1"/>
    </source>
</evidence>
<proteinExistence type="predicted"/>
<keyword evidence="2" id="KW-1185">Reference proteome</keyword>
<organism evidence="1 2">
    <name type="scientific">Lophiotrema nucula</name>
    <dbReference type="NCBI Taxonomy" id="690887"/>
    <lineage>
        <taxon>Eukaryota</taxon>
        <taxon>Fungi</taxon>
        <taxon>Dikarya</taxon>
        <taxon>Ascomycota</taxon>
        <taxon>Pezizomycotina</taxon>
        <taxon>Dothideomycetes</taxon>
        <taxon>Pleosporomycetidae</taxon>
        <taxon>Pleosporales</taxon>
        <taxon>Lophiotremataceae</taxon>
        <taxon>Lophiotrema</taxon>
    </lineage>
</organism>